<dbReference type="Gene3D" id="3.90.1200.10">
    <property type="match status" value="1"/>
</dbReference>
<proteinExistence type="predicted"/>
<dbReference type="SUPFAM" id="SSF56112">
    <property type="entry name" value="Protein kinase-like (PK-like)"/>
    <property type="match status" value="1"/>
</dbReference>
<dbReference type="EMBL" id="JAPWDQ010000012">
    <property type="protein sequence ID" value="KAJ5475001.1"/>
    <property type="molecule type" value="Genomic_DNA"/>
</dbReference>
<dbReference type="InterPro" id="IPR011009">
    <property type="entry name" value="Kinase-like_dom_sf"/>
</dbReference>
<dbReference type="AlphaFoldDB" id="A0A9X0BMT7"/>
<reference evidence="2" key="1">
    <citation type="submission" date="2022-12" db="EMBL/GenBank/DDBJ databases">
        <authorList>
            <person name="Petersen C."/>
        </authorList>
    </citation>
    <scope>NUCLEOTIDE SEQUENCE</scope>
    <source>
        <strain evidence="2">IBT 30728</strain>
    </source>
</reference>
<dbReference type="PANTHER" id="PTHR21310">
    <property type="entry name" value="AMINOGLYCOSIDE PHOSPHOTRANSFERASE-RELATED-RELATED"/>
    <property type="match status" value="1"/>
</dbReference>
<evidence type="ECO:0000259" key="1">
    <source>
        <dbReference type="Pfam" id="PF01636"/>
    </source>
</evidence>
<evidence type="ECO:0000313" key="3">
    <source>
        <dbReference type="Proteomes" id="UP001148312"/>
    </source>
</evidence>
<evidence type="ECO:0000313" key="2">
    <source>
        <dbReference type="EMBL" id="KAJ5475001.1"/>
    </source>
</evidence>
<feature type="domain" description="Aminoglycoside phosphotransferase" evidence="1">
    <location>
        <begin position="62"/>
        <end position="258"/>
    </location>
</feature>
<sequence length="285" mass="32910">METPFEIPFYADDLPCPLPSSAEIENAPDISLQYGGRRIVAVGQNFVVKFGLGVNLIEGENMLFVRKNTNVPVPRVYALYSDTNTGNNYIVMERIIGQSLLSAWPQLTTLEKKRILSDLQRSFEELRDLSSPDYFGSFGNRPLLDEIFWTQKPDPLVNGPFASEMHLNEAMIRKYKYNGGPPYRAEYLRKCLPLVFKGHEAVFTHGDLQRKNIMVCEKKNQAGEEASLVIIDWEKSGWYPRYWEYCLAVCALRWDDDWALWVDSILTPFVHESAWLQTLRLELWS</sequence>
<dbReference type="InterPro" id="IPR002575">
    <property type="entry name" value="Aminoglycoside_PTrfase"/>
</dbReference>
<gene>
    <name evidence="2" type="ORF">N7539_008067</name>
</gene>
<dbReference type="PANTHER" id="PTHR21310:SF48">
    <property type="entry name" value="AMINOGLYCOSIDE PHOSPHOTRANSFERASE DOMAIN-CONTAINING PROTEIN"/>
    <property type="match status" value="1"/>
</dbReference>
<dbReference type="Proteomes" id="UP001148312">
    <property type="component" value="Unassembled WGS sequence"/>
</dbReference>
<dbReference type="GeneID" id="81627917"/>
<comment type="caution">
    <text evidence="2">The sequence shown here is derived from an EMBL/GenBank/DDBJ whole genome shotgun (WGS) entry which is preliminary data.</text>
</comment>
<name>A0A9X0BMT7_9EURO</name>
<protein>
    <submittedName>
        <fullName evidence="2">Phosphotransferase enzyme family protein</fullName>
    </submittedName>
</protein>
<dbReference type="InterPro" id="IPR051678">
    <property type="entry name" value="AGP_Transferase"/>
</dbReference>
<keyword evidence="3" id="KW-1185">Reference proteome</keyword>
<dbReference type="Pfam" id="PF01636">
    <property type="entry name" value="APH"/>
    <property type="match status" value="1"/>
</dbReference>
<organism evidence="2 3">
    <name type="scientific">Penicillium diatomitis</name>
    <dbReference type="NCBI Taxonomy" id="2819901"/>
    <lineage>
        <taxon>Eukaryota</taxon>
        <taxon>Fungi</taxon>
        <taxon>Dikarya</taxon>
        <taxon>Ascomycota</taxon>
        <taxon>Pezizomycotina</taxon>
        <taxon>Eurotiomycetes</taxon>
        <taxon>Eurotiomycetidae</taxon>
        <taxon>Eurotiales</taxon>
        <taxon>Aspergillaceae</taxon>
        <taxon>Penicillium</taxon>
    </lineage>
</organism>
<accession>A0A9X0BMT7</accession>
<dbReference type="CDD" id="cd05120">
    <property type="entry name" value="APH_ChoK_like"/>
    <property type="match status" value="1"/>
</dbReference>
<dbReference type="RefSeq" id="XP_056786759.1">
    <property type="nucleotide sequence ID" value="XM_056937667.1"/>
</dbReference>
<reference evidence="2" key="2">
    <citation type="journal article" date="2023" name="IMA Fungus">
        <title>Comparative genomic study of the Penicillium genus elucidates a diverse pangenome and 15 lateral gene transfer events.</title>
        <authorList>
            <person name="Petersen C."/>
            <person name="Sorensen T."/>
            <person name="Nielsen M.R."/>
            <person name="Sondergaard T.E."/>
            <person name="Sorensen J.L."/>
            <person name="Fitzpatrick D.A."/>
            <person name="Frisvad J.C."/>
            <person name="Nielsen K.L."/>
        </authorList>
    </citation>
    <scope>NUCLEOTIDE SEQUENCE</scope>
    <source>
        <strain evidence="2">IBT 30728</strain>
    </source>
</reference>